<keyword evidence="3" id="KW-1185">Reference proteome</keyword>
<keyword evidence="1" id="KW-0812">Transmembrane</keyword>
<dbReference type="Proteomes" id="UP000011083">
    <property type="component" value="Unassembled WGS sequence"/>
</dbReference>
<dbReference type="GeneID" id="14923112"/>
<evidence type="ECO:0000256" key="1">
    <source>
        <dbReference type="SAM" id="Phobius"/>
    </source>
</evidence>
<dbReference type="VEuPathDB" id="AmoebaDB:ACA1_126450"/>
<feature type="transmembrane region" description="Helical" evidence="1">
    <location>
        <begin position="74"/>
        <end position="96"/>
    </location>
</feature>
<keyword evidence="1" id="KW-0472">Membrane</keyword>
<reference evidence="2 3" key="1">
    <citation type="journal article" date="2013" name="Genome Biol.">
        <title>Genome of Acanthamoeba castellanii highlights extensive lateral gene transfer and early evolution of tyrosine kinase signaling.</title>
        <authorList>
            <person name="Clarke M."/>
            <person name="Lohan A.J."/>
            <person name="Liu B."/>
            <person name="Lagkouvardos I."/>
            <person name="Roy S."/>
            <person name="Zafar N."/>
            <person name="Bertelli C."/>
            <person name="Schilde C."/>
            <person name="Kianianmomeni A."/>
            <person name="Burglin T.R."/>
            <person name="Frech C."/>
            <person name="Turcotte B."/>
            <person name="Kopec K.O."/>
            <person name="Synnott J.M."/>
            <person name="Choo C."/>
            <person name="Paponov I."/>
            <person name="Finkler A."/>
            <person name="Soon Heng Tan C."/>
            <person name="Hutchins A.P."/>
            <person name="Weinmeier T."/>
            <person name="Rattei T."/>
            <person name="Chu J.S."/>
            <person name="Gimenez G."/>
            <person name="Irimia M."/>
            <person name="Rigden D.J."/>
            <person name="Fitzpatrick D.A."/>
            <person name="Lorenzo-Morales J."/>
            <person name="Bateman A."/>
            <person name="Chiu C.H."/>
            <person name="Tang P."/>
            <person name="Hegemann P."/>
            <person name="Fromm H."/>
            <person name="Raoult D."/>
            <person name="Greub G."/>
            <person name="Miranda-Saavedra D."/>
            <person name="Chen N."/>
            <person name="Nash P."/>
            <person name="Ginger M.L."/>
            <person name="Horn M."/>
            <person name="Schaap P."/>
            <person name="Caler L."/>
            <person name="Loftus B."/>
        </authorList>
    </citation>
    <scope>NUCLEOTIDE SEQUENCE [LARGE SCALE GENOMIC DNA]</scope>
    <source>
        <strain evidence="2 3">Neff</strain>
    </source>
</reference>
<keyword evidence="1" id="KW-1133">Transmembrane helix</keyword>
<name>L8H9K4_ACACF</name>
<dbReference type="RefSeq" id="XP_004348698.1">
    <property type="nucleotide sequence ID" value="XM_004348648.1"/>
</dbReference>
<protein>
    <submittedName>
        <fullName evidence="2">Uncharacterized protein</fullName>
    </submittedName>
</protein>
<dbReference type="AlphaFoldDB" id="L8H9K4"/>
<evidence type="ECO:0000313" key="3">
    <source>
        <dbReference type="Proteomes" id="UP000011083"/>
    </source>
</evidence>
<dbReference type="EMBL" id="KB007887">
    <property type="protein sequence ID" value="ELR22184.1"/>
    <property type="molecule type" value="Genomic_DNA"/>
</dbReference>
<accession>L8H9K4</accession>
<sequence length="100" mass="11452">MSTTYVETAPMGHQSYHQASYPRDEVRAYRFVDGEDVLKLVSTCDGAGRAFWRDPWEGSGHYFRRGEEDVVPAIVLYMLFFLMVTSMFIFCFGQLMTSSG</sequence>
<gene>
    <name evidence="2" type="ORF">ACA1_126450</name>
</gene>
<proteinExistence type="predicted"/>
<dbReference type="KEGG" id="acan:ACA1_126450"/>
<organism evidence="2 3">
    <name type="scientific">Acanthamoeba castellanii (strain ATCC 30010 / Neff)</name>
    <dbReference type="NCBI Taxonomy" id="1257118"/>
    <lineage>
        <taxon>Eukaryota</taxon>
        <taxon>Amoebozoa</taxon>
        <taxon>Discosea</taxon>
        <taxon>Longamoebia</taxon>
        <taxon>Centramoebida</taxon>
        <taxon>Acanthamoebidae</taxon>
        <taxon>Acanthamoeba</taxon>
    </lineage>
</organism>
<evidence type="ECO:0000313" key="2">
    <source>
        <dbReference type="EMBL" id="ELR22184.1"/>
    </source>
</evidence>